<reference evidence="2" key="1">
    <citation type="submission" date="2025-08" db="UniProtKB">
        <authorList>
            <consortium name="RefSeq"/>
        </authorList>
    </citation>
    <scope>IDENTIFICATION</scope>
</reference>
<accession>A0AC55DAD8</accession>
<proteinExistence type="predicted"/>
<evidence type="ECO:0000313" key="1">
    <source>
        <dbReference type="Proteomes" id="UP000694863"/>
    </source>
</evidence>
<name>A0AC55DAD8_ECHTE</name>
<gene>
    <name evidence="2" type="primary">LOC123521996</name>
</gene>
<evidence type="ECO:0000313" key="2">
    <source>
        <dbReference type="RefSeq" id="XP_045148713.1"/>
    </source>
</evidence>
<keyword evidence="1" id="KW-1185">Reference proteome</keyword>
<organism evidence="1 2">
    <name type="scientific">Echinops telfairi</name>
    <name type="common">Lesser hedgehog tenrec</name>
    <dbReference type="NCBI Taxonomy" id="9371"/>
    <lineage>
        <taxon>Eukaryota</taxon>
        <taxon>Metazoa</taxon>
        <taxon>Chordata</taxon>
        <taxon>Craniata</taxon>
        <taxon>Vertebrata</taxon>
        <taxon>Euteleostomi</taxon>
        <taxon>Mammalia</taxon>
        <taxon>Eutheria</taxon>
        <taxon>Afrotheria</taxon>
        <taxon>Tenrecidae</taxon>
        <taxon>Tenrecinae</taxon>
        <taxon>Echinops</taxon>
    </lineage>
</organism>
<dbReference type="Proteomes" id="UP000694863">
    <property type="component" value="Unplaced"/>
</dbReference>
<dbReference type="RefSeq" id="XP_045148713.1">
    <property type="nucleotide sequence ID" value="XM_045292778.1"/>
</dbReference>
<sequence length="235" mass="26130">MLGCEVQEDNSFRGFWEYHCAGEPLLAYLPENETWKPLPSSFQPLAEKMKQKWDVDEDRPKDYRHRVQGDMCKKLQHYLRSWKTFHEQTEPPAVSVTCNRTTEHTTGLTCCALAVSPGRISPTWLHDGQPLTQHNQSRWGDLSSGNGTCVSTEVPLGEERTYSCQVELGRNSSAHPVPCGMTSLPKYTWTDSSVILGAVVGGGVGILIVCVWLGVLKKRRTSGQQSPGQVELQAG</sequence>
<protein>
    <submittedName>
        <fullName evidence="2">MHC class I polypeptide-related sequence B-like isoform X2</fullName>
    </submittedName>
</protein>